<dbReference type="EMBL" id="BMKE01000016">
    <property type="protein sequence ID" value="GGB46941.1"/>
    <property type="molecule type" value="Genomic_DNA"/>
</dbReference>
<reference evidence="2" key="1">
    <citation type="journal article" date="2019" name="Int. J. Syst. Evol. Microbiol.">
        <title>The Global Catalogue of Microorganisms (GCM) 10K type strain sequencing project: providing services to taxonomists for standard genome sequencing and annotation.</title>
        <authorList>
            <consortium name="The Broad Institute Genomics Platform"/>
            <consortium name="The Broad Institute Genome Sequencing Center for Infectious Disease"/>
            <person name="Wu L."/>
            <person name="Ma J."/>
        </authorList>
    </citation>
    <scope>NUCLEOTIDE SEQUENCE [LARGE SCALE GENOMIC DNA]</scope>
    <source>
        <strain evidence="2">CGMCC 1.15923</strain>
    </source>
</reference>
<accession>A0ABQ1INY7</accession>
<dbReference type="RefSeq" id="WP_188630022.1">
    <property type="nucleotide sequence ID" value="NZ_BMKE01000016.1"/>
</dbReference>
<dbReference type="Proteomes" id="UP000646152">
    <property type="component" value="Unassembled WGS sequence"/>
</dbReference>
<protein>
    <submittedName>
        <fullName evidence="1">Uncharacterized protein</fullName>
    </submittedName>
</protein>
<name>A0ABQ1INY7_9GAMM</name>
<evidence type="ECO:0000313" key="1">
    <source>
        <dbReference type="EMBL" id="GGB46941.1"/>
    </source>
</evidence>
<comment type="caution">
    <text evidence="1">The sequence shown here is derived from an EMBL/GenBank/DDBJ whole genome shotgun (WGS) entry which is preliminary data.</text>
</comment>
<organism evidence="1 2">
    <name type="scientific">Oceanisphaera marina</name>
    <dbReference type="NCBI Taxonomy" id="2017550"/>
    <lineage>
        <taxon>Bacteria</taxon>
        <taxon>Pseudomonadati</taxon>
        <taxon>Pseudomonadota</taxon>
        <taxon>Gammaproteobacteria</taxon>
        <taxon>Aeromonadales</taxon>
        <taxon>Aeromonadaceae</taxon>
        <taxon>Oceanisphaera</taxon>
    </lineage>
</organism>
<proteinExistence type="predicted"/>
<keyword evidence="2" id="KW-1185">Reference proteome</keyword>
<gene>
    <name evidence="1" type="ORF">GCM10011502_20370</name>
</gene>
<evidence type="ECO:0000313" key="2">
    <source>
        <dbReference type="Proteomes" id="UP000646152"/>
    </source>
</evidence>
<sequence length="48" mass="5496">MRTKLQGVDFTDASDFNINMLENTKEGSRFSRLEALSLLYSLNIELVD</sequence>